<keyword evidence="3" id="KW-1185">Reference proteome</keyword>
<dbReference type="InterPro" id="IPR011009">
    <property type="entry name" value="Kinase-like_dom_sf"/>
</dbReference>
<name>A0A1R3RHK1_ASPC5</name>
<dbReference type="OrthoDB" id="1668230at2759"/>
<gene>
    <name evidence="2" type="ORF">ASPCADRAFT_398327</name>
</gene>
<dbReference type="SUPFAM" id="SSF56112">
    <property type="entry name" value="Protein kinase-like (PK-like)"/>
    <property type="match status" value="1"/>
</dbReference>
<proteinExistence type="predicted"/>
<dbReference type="AlphaFoldDB" id="A0A1R3RHK1"/>
<dbReference type="Proteomes" id="UP000188318">
    <property type="component" value="Unassembled WGS sequence"/>
</dbReference>
<protein>
    <recommendedName>
        <fullName evidence="4">Protein kinase domain-containing protein</fullName>
    </recommendedName>
</protein>
<dbReference type="EMBL" id="KV907503">
    <property type="protein sequence ID" value="OOF93962.1"/>
    <property type="molecule type" value="Genomic_DNA"/>
</dbReference>
<reference evidence="3" key="1">
    <citation type="journal article" date="2017" name="Genome Biol.">
        <title>Comparative genomics reveals high biological diversity and specific adaptations in the industrially and medically important fungal genus Aspergillus.</title>
        <authorList>
            <person name="de Vries R.P."/>
            <person name="Riley R."/>
            <person name="Wiebenga A."/>
            <person name="Aguilar-Osorio G."/>
            <person name="Amillis S."/>
            <person name="Uchima C.A."/>
            <person name="Anderluh G."/>
            <person name="Asadollahi M."/>
            <person name="Askin M."/>
            <person name="Barry K."/>
            <person name="Battaglia E."/>
            <person name="Bayram O."/>
            <person name="Benocci T."/>
            <person name="Braus-Stromeyer S.A."/>
            <person name="Caldana C."/>
            <person name="Canovas D."/>
            <person name="Cerqueira G.C."/>
            <person name="Chen F."/>
            <person name="Chen W."/>
            <person name="Choi C."/>
            <person name="Clum A."/>
            <person name="Dos Santos R.A."/>
            <person name="Damasio A.R."/>
            <person name="Diallinas G."/>
            <person name="Emri T."/>
            <person name="Fekete E."/>
            <person name="Flipphi M."/>
            <person name="Freyberg S."/>
            <person name="Gallo A."/>
            <person name="Gournas C."/>
            <person name="Habgood R."/>
            <person name="Hainaut M."/>
            <person name="Harispe M.L."/>
            <person name="Henrissat B."/>
            <person name="Hilden K.S."/>
            <person name="Hope R."/>
            <person name="Hossain A."/>
            <person name="Karabika E."/>
            <person name="Karaffa L."/>
            <person name="Karanyi Z."/>
            <person name="Krasevec N."/>
            <person name="Kuo A."/>
            <person name="Kusch H."/>
            <person name="LaButti K."/>
            <person name="Lagendijk E.L."/>
            <person name="Lapidus A."/>
            <person name="Levasseur A."/>
            <person name="Lindquist E."/>
            <person name="Lipzen A."/>
            <person name="Logrieco A.F."/>
            <person name="MacCabe A."/>
            <person name="Maekelae M.R."/>
            <person name="Malavazi I."/>
            <person name="Melin P."/>
            <person name="Meyer V."/>
            <person name="Mielnichuk N."/>
            <person name="Miskei M."/>
            <person name="Molnar A.P."/>
            <person name="Mule G."/>
            <person name="Ngan C.Y."/>
            <person name="Orejas M."/>
            <person name="Orosz E."/>
            <person name="Ouedraogo J.P."/>
            <person name="Overkamp K.M."/>
            <person name="Park H.-S."/>
            <person name="Perrone G."/>
            <person name="Piumi F."/>
            <person name="Punt P.J."/>
            <person name="Ram A.F."/>
            <person name="Ramon A."/>
            <person name="Rauscher S."/>
            <person name="Record E."/>
            <person name="Riano-Pachon D.M."/>
            <person name="Robert V."/>
            <person name="Roehrig J."/>
            <person name="Ruller R."/>
            <person name="Salamov A."/>
            <person name="Salih N.S."/>
            <person name="Samson R.A."/>
            <person name="Sandor E."/>
            <person name="Sanguinetti M."/>
            <person name="Schuetze T."/>
            <person name="Sepcic K."/>
            <person name="Shelest E."/>
            <person name="Sherlock G."/>
            <person name="Sophianopoulou V."/>
            <person name="Squina F.M."/>
            <person name="Sun H."/>
            <person name="Susca A."/>
            <person name="Todd R.B."/>
            <person name="Tsang A."/>
            <person name="Unkles S.E."/>
            <person name="van de Wiele N."/>
            <person name="van Rossen-Uffink D."/>
            <person name="Oliveira J.V."/>
            <person name="Vesth T.C."/>
            <person name="Visser J."/>
            <person name="Yu J.-H."/>
            <person name="Zhou M."/>
            <person name="Andersen M.R."/>
            <person name="Archer D.B."/>
            <person name="Baker S.E."/>
            <person name="Benoit I."/>
            <person name="Brakhage A.A."/>
            <person name="Braus G.H."/>
            <person name="Fischer R."/>
            <person name="Frisvad J.C."/>
            <person name="Goldman G.H."/>
            <person name="Houbraken J."/>
            <person name="Oakley B."/>
            <person name="Pocsi I."/>
            <person name="Scazzocchio C."/>
            <person name="Seiboth B."/>
            <person name="vanKuyk P.A."/>
            <person name="Wortman J."/>
            <person name="Dyer P.S."/>
            <person name="Grigoriev I.V."/>
        </authorList>
    </citation>
    <scope>NUCLEOTIDE SEQUENCE [LARGE SCALE GENOMIC DNA]</scope>
    <source>
        <strain evidence="3">ITEM 5010</strain>
    </source>
</reference>
<organism evidence="2 3">
    <name type="scientific">Aspergillus carbonarius (strain ITEM 5010)</name>
    <dbReference type="NCBI Taxonomy" id="602072"/>
    <lineage>
        <taxon>Eukaryota</taxon>
        <taxon>Fungi</taxon>
        <taxon>Dikarya</taxon>
        <taxon>Ascomycota</taxon>
        <taxon>Pezizomycotina</taxon>
        <taxon>Eurotiomycetes</taxon>
        <taxon>Eurotiomycetidae</taxon>
        <taxon>Eurotiales</taxon>
        <taxon>Aspergillaceae</taxon>
        <taxon>Aspergillus</taxon>
        <taxon>Aspergillus subgen. Circumdati</taxon>
    </lineage>
</organism>
<evidence type="ECO:0000313" key="2">
    <source>
        <dbReference type="EMBL" id="OOF93962.1"/>
    </source>
</evidence>
<dbReference type="Gene3D" id="1.10.510.10">
    <property type="entry name" value="Transferase(Phosphotransferase) domain 1"/>
    <property type="match status" value="1"/>
</dbReference>
<accession>A0A1R3RHK1</accession>
<dbReference type="STRING" id="602072.A0A1R3RHK1"/>
<feature type="signal peptide" evidence="1">
    <location>
        <begin position="1"/>
        <end position="22"/>
    </location>
</feature>
<feature type="chain" id="PRO_5013385898" description="Protein kinase domain-containing protein" evidence="1">
    <location>
        <begin position="23"/>
        <end position="299"/>
    </location>
</feature>
<evidence type="ECO:0000313" key="3">
    <source>
        <dbReference type="Proteomes" id="UP000188318"/>
    </source>
</evidence>
<dbReference type="VEuPathDB" id="FungiDB:ASPCADRAFT_398327"/>
<keyword evidence="1" id="KW-0732">Signal</keyword>
<evidence type="ECO:0008006" key="4">
    <source>
        <dbReference type="Google" id="ProtNLM"/>
    </source>
</evidence>
<evidence type="ECO:0000256" key="1">
    <source>
        <dbReference type="SAM" id="SignalP"/>
    </source>
</evidence>
<dbReference type="OMA" id="CLPRDYD"/>
<sequence length="299" mass="34311">MNIVTRIFFPGVLPMWPWIWQAVLDIWRPIFWPFQWLMHGLTATGGHPPGHEEVHAEPSHTDNQKLLIIGIFAEFYLVDGTIIKKAPRSESEENLQPIIREATIYNLLNDHLRIAQRTSRGRMDYIDIKYYSHGDILSFCQRNEAMAVIHSYDIIHSDLALRQFFVDDDFNVRLGDFNSSQYSGHPALGYEKATNYLPRDYELPNTLLSDSFASGFTISALLTGKPPYSNLYPVESGDTAQPSDPDVIRARFQREQLANFEQRYKNHEYPDVSHLFRGDIILGLWNGTITSAAEALTSY</sequence>